<accession>L1J9I2</accession>
<evidence type="ECO:0000256" key="2">
    <source>
        <dbReference type="ARBA" id="ARBA00023043"/>
    </source>
</evidence>
<keyword evidence="2 3" id="KW-0040">ANK repeat</keyword>
<dbReference type="OMA" id="ANTKIRD"/>
<gene>
    <name evidence="5" type="ORF">GUITHDRAFT_108854</name>
</gene>
<name>L1J9I2_GUITC</name>
<reference evidence="7" key="2">
    <citation type="submission" date="2012-11" db="EMBL/GenBank/DDBJ databases">
        <authorList>
            <person name="Kuo A."/>
            <person name="Curtis B.A."/>
            <person name="Tanifuji G."/>
            <person name="Burki F."/>
            <person name="Gruber A."/>
            <person name="Irimia M."/>
            <person name="Maruyama S."/>
            <person name="Arias M.C."/>
            <person name="Ball S.G."/>
            <person name="Gile G.H."/>
            <person name="Hirakawa Y."/>
            <person name="Hopkins J.F."/>
            <person name="Rensing S.A."/>
            <person name="Schmutz J."/>
            <person name="Symeonidi A."/>
            <person name="Elias M."/>
            <person name="Eveleigh R.J."/>
            <person name="Herman E.K."/>
            <person name="Klute M.J."/>
            <person name="Nakayama T."/>
            <person name="Obornik M."/>
            <person name="Reyes-Prieto A."/>
            <person name="Armbrust E.V."/>
            <person name="Aves S.J."/>
            <person name="Beiko R.G."/>
            <person name="Coutinho P."/>
            <person name="Dacks J.B."/>
            <person name="Durnford D.G."/>
            <person name="Fast N.M."/>
            <person name="Green B.R."/>
            <person name="Grisdale C."/>
            <person name="Hempe F."/>
            <person name="Henrissat B."/>
            <person name="Hoppner M.P."/>
            <person name="Ishida K.-I."/>
            <person name="Kim E."/>
            <person name="Koreny L."/>
            <person name="Kroth P.G."/>
            <person name="Liu Y."/>
            <person name="Malik S.-B."/>
            <person name="Maier U.G."/>
            <person name="McRose D."/>
            <person name="Mock T."/>
            <person name="Neilson J.A."/>
            <person name="Onodera N.T."/>
            <person name="Poole A.M."/>
            <person name="Pritham E.J."/>
            <person name="Richards T.A."/>
            <person name="Rocap G."/>
            <person name="Roy S.W."/>
            <person name="Sarai C."/>
            <person name="Schaack S."/>
            <person name="Shirato S."/>
            <person name="Slamovits C.H."/>
            <person name="Spencer D.F."/>
            <person name="Suzuki S."/>
            <person name="Worden A.Z."/>
            <person name="Zauner S."/>
            <person name="Barry K."/>
            <person name="Bell C."/>
            <person name="Bharti A.K."/>
            <person name="Crow J.A."/>
            <person name="Grimwood J."/>
            <person name="Kramer R."/>
            <person name="Lindquist E."/>
            <person name="Lucas S."/>
            <person name="Salamov A."/>
            <person name="McFadden G.I."/>
            <person name="Lane C.E."/>
            <person name="Keeling P.J."/>
            <person name="Gray M.W."/>
            <person name="Grigoriev I.V."/>
            <person name="Archibald J.M."/>
        </authorList>
    </citation>
    <scope>NUCLEOTIDE SEQUENCE</scope>
    <source>
        <strain evidence="7">CCMP2712</strain>
    </source>
</reference>
<dbReference type="PANTHER" id="PTHR24171:SF9">
    <property type="entry name" value="ANKYRIN REPEAT DOMAIN-CONTAINING PROTEIN 39"/>
    <property type="match status" value="1"/>
</dbReference>
<evidence type="ECO:0000256" key="3">
    <source>
        <dbReference type="PROSITE-ProRule" id="PRU00023"/>
    </source>
</evidence>
<reference evidence="5 7" key="1">
    <citation type="journal article" date="2012" name="Nature">
        <title>Algal genomes reveal evolutionary mosaicism and the fate of nucleomorphs.</title>
        <authorList>
            <consortium name="DOE Joint Genome Institute"/>
            <person name="Curtis B.A."/>
            <person name="Tanifuji G."/>
            <person name="Burki F."/>
            <person name="Gruber A."/>
            <person name="Irimia M."/>
            <person name="Maruyama S."/>
            <person name="Arias M.C."/>
            <person name="Ball S.G."/>
            <person name="Gile G.H."/>
            <person name="Hirakawa Y."/>
            <person name="Hopkins J.F."/>
            <person name="Kuo A."/>
            <person name="Rensing S.A."/>
            <person name="Schmutz J."/>
            <person name="Symeonidi A."/>
            <person name="Elias M."/>
            <person name="Eveleigh R.J."/>
            <person name="Herman E.K."/>
            <person name="Klute M.J."/>
            <person name="Nakayama T."/>
            <person name="Obornik M."/>
            <person name="Reyes-Prieto A."/>
            <person name="Armbrust E.V."/>
            <person name="Aves S.J."/>
            <person name="Beiko R.G."/>
            <person name="Coutinho P."/>
            <person name="Dacks J.B."/>
            <person name="Durnford D.G."/>
            <person name="Fast N.M."/>
            <person name="Green B.R."/>
            <person name="Grisdale C.J."/>
            <person name="Hempel F."/>
            <person name="Henrissat B."/>
            <person name="Hoppner M.P."/>
            <person name="Ishida K."/>
            <person name="Kim E."/>
            <person name="Koreny L."/>
            <person name="Kroth P.G."/>
            <person name="Liu Y."/>
            <person name="Malik S.B."/>
            <person name="Maier U.G."/>
            <person name="McRose D."/>
            <person name="Mock T."/>
            <person name="Neilson J.A."/>
            <person name="Onodera N.T."/>
            <person name="Poole A.M."/>
            <person name="Pritham E.J."/>
            <person name="Richards T.A."/>
            <person name="Rocap G."/>
            <person name="Roy S.W."/>
            <person name="Sarai C."/>
            <person name="Schaack S."/>
            <person name="Shirato S."/>
            <person name="Slamovits C.H."/>
            <person name="Spencer D.F."/>
            <person name="Suzuki S."/>
            <person name="Worden A.Z."/>
            <person name="Zauner S."/>
            <person name="Barry K."/>
            <person name="Bell C."/>
            <person name="Bharti A.K."/>
            <person name="Crow J.A."/>
            <person name="Grimwood J."/>
            <person name="Kramer R."/>
            <person name="Lindquist E."/>
            <person name="Lucas S."/>
            <person name="Salamov A."/>
            <person name="McFadden G.I."/>
            <person name="Lane C.E."/>
            <person name="Keeling P.J."/>
            <person name="Gray M.W."/>
            <person name="Grigoriev I.V."/>
            <person name="Archibald J.M."/>
        </authorList>
    </citation>
    <scope>NUCLEOTIDE SEQUENCE</scope>
    <source>
        <strain evidence="5 7">CCMP2712</strain>
    </source>
</reference>
<dbReference type="InterPro" id="IPR036770">
    <property type="entry name" value="Ankyrin_rpt-contain_sf"/>
</dbReference>
<organism evidence="5">
    <name type="scientific">Guillardia theta (strain CCMP2712)</name>
    <name type="common">Cryptophyte</name>
    <dbReference type="NCBI Taxonomy" id="905079"/>
    <lineage>
        <taxon>Eukaryota</taxon>
        <taxon>Cryptophyceae</taxon>
        <taxon>Pyrenomonadales</taxon>
        <taxon>Geminigeraceae</taxon>
        <taxon>Guillardia</taxon>
    </lineage>
</organism>
<dbReference type="KEGG" id="gtt:GUITHDRAFT_108854"/>
<evidence type="ECO:0000313" key="5">
    <source>
        <dbReference type="EMBL" id="EKX45213.1"/>
    </source>
</evidence>
<dbReference type="PaxDb" id="55529-EKX45213"/>
<evidence type="ECO:0000256" key="1">
    <source>
        <dbReference type="ARBA" id="ARBA00022737"/>
    </source>
</evidence>
<feature type="repeat" description="ANK" evidence="3">
    <location>
        <begin position="83"/>
        <end position="115"/>
    </location>
</feature>
<evidence type="ECO:0000313" key="7">
    <source>
        <dbReference type="Proteomes" id="UP000011087"/>
    </source>
</evidence>
<dbReference type="STRING" id="905079.L1J9I2"/>
<dbReference type="Proteomes" id="UP000011087">
    <property type="component" value="Unassembled WGS sequence"/>
</dbReference>
<sequence length="391" mass="42998">MRRTRSNEKAPSNEKFQPGMSILKLSQSGAASVLMEAIRNGGNVDEKDSYGSSALHRAARGGNEEAVRVLLEAKAAVDARDRKMMTPLHEACSGGHRRCVELLLQYRADPNTKKTNSSVTNGGISQPAMDISTASRSSSLPRGMCWEETEQENVHYMLLYDQITCLSSAISWCACRRQQQQVFAQISNRTECARALLDKAASLEGGAKRLMLQGDCGDSIPLHEAAAGGHAKLVELLVDRDSPVDSQDKHGRTSLLCASEERHLETVRFLIQKGALLQREHPQVIAALEGKPASSIQPSFLQQAVAKVSPVANAIFQSLEENSNKEVKEQDDVPTGKQRRKASRQLRKQRAQEENLASTENNPILNPIYVNRTRSARSEMSRVSVSVLQVN</sequence>
<dbReference type="eggNOG" id="KOG4177">
    <property type="taxonomic scope" value="Eukaryota"/>
</dbReference>
<dbReference type="GeneID" id="17301818"/>
<dbReference type="PROSITE" id="PS50297">
    <property type="entry name" value="ANK_REP_REGION"/>
    <property type="match status" value="4"/>
</dbReference>
<feature type="repeat" description="ANK" evidence="3">
    <location>
        <begin position="50"/>
        <end position="82"/>
    </location>
</feature>
<dbReference type="Pfam" id="PF12796">
    <property type="entry name" value="Ank_2"/>
    <property type="match status" value="2"/>
</dbReference>
<feature type="compositionally biased region" description="Basic residues" evidence="4">
    <location>
        <begin position="337"/>
        <end position="349"/>
    </location>
</feature>
<dbReference type="PROSITE" id="PS50088">
    <property type="entry name" value="ANK_REPEAT"/>
    <property type="match status" value="4"/>
</dbReference>
<protein>
    <submittedName>
        <fullName evidence="5 6">Uncharacterized protein</fullName>
    </submittedName>
</protein>
<dbReference type="OrthoDB" id="3246549at2759"/>
<evidence type="ECO:0000313" key="6">
    <source>
        <dbReference type="EnsemblProtists" id="EKX45213"/>
    </source>
</evidence>
<proteinExistence type="predicted"/>
<feature type="region of interest" description="Disordered" evidence="4">
    <location>
        <begin position="323"/>
        <end position="362"/>
    </location>
</feature>
<keyword evidence="1" id="KW-0677">Repeat</keyword>
<dbReference type="HOGENOM" id="CLU_706867_0_0_1"/>
<feature type="repeat" description="ANK" evidence="3">
    <location>
        <begin position="217"/>
        <end position="249"/>
    </location>
</feature>
<dbReference type="EMBL" id="JH993000">
    <property type="protein sequence ID" value="EKX45213.1"/>
    <property type="molecule type" value="Genomic_DNA"/>
</dbReference>
<feature type="repeat" description="ANK" evidence="3">
    <location>
        <begin position="250"/>
        <end position="282"/>
    </location>
</feature>
<evidence type="ECO:0000256" key="4">
    <source>
        <dbReference type="SAM" id="MobiDB-lite"/>
    </source>
</evidence>
<dbReference type="InterPro" id="IPR002110">
    <property type="entry name" value="Ankyrin_rpt"/>
</dbReference>
<dbReference type="SMART" id="SM00248">
    <property type="entry name" value="ANK"/>
    <property type="match status" value="5"/>
</dbReference>
<dbReference type="PANTHER" id="PTHR24171">
    <property type="entry name" value="ANKYRIN REPEAT DOMAIN-CONTAINING PROTEIN 39-RELATED"/>
    <property type="match status" value="1"/>
</dbReference>
<keyword evidence="7" id="KW-1185">Reference proteome</keyword>
<dbReference type="SUPFAM" id="SSF48403">
    <property type="entry name" value="Ankyrin repeat"/>
    <property type="match status" value="1"/>
</dbReference>
<dbReference type="AlphaFoldDB" id="L1J9I2"/>
<dbReference type="Gene3D" id="1.25.40.20">
    <property type="entry name" value="Ankyrin repeat-containing domain"/>
    <property type="match status" value="2"/>
</dbReference>
<reference evidence="6" key="3">
    <citation type="submission" date="2016-03" db="UniProtKB">
        <authorList>
            <consortium name="EnsemblProtists"/>
        </authorList>
    </citation>
    <scope>IDENTIFICATION</scope>
</reference>
<dbReference type="EnsemblProtists" id="EKX45213">
    <property type="protein sequence ID" value="EKX45213"/>
    <property type="gene ID" value="GUITHDRAFT_108854"/>
</dbReference>
<dbReference type="RefSeq" id="XP_005832193.1">
    <property type="nucleotide sequence ID" value="XM_005832136.1"/>
</dbReference>